<dbReference type="Gene3D" id="3.20.20.140">
    <property type="entry name" value="Metal-dependent hydrolases"/>
    <property type="match status" value="1"/>
</dbReference>
<dbReference type="InterPro" id="IPR000180">
    <property type="entry name" value="Dipep_AS"/>
</dbReference>
<evidence type="ECO:0000313" key="3">
    <source>
        <dbReference type="Proteomes" id="UP000736328"/>
    </source>
</evidence>
<dbReference type="Proteomes" id="UP000736328">
    <property type="component" value="Unassembled WGS sequence"/>
</dbReference>
<dbReference type="InterPro" id="IPR008257">
    <property type="entry name" value="Pept_M19"/>
</dbReference>
<feature type="chain" id="PRO_5037160196" evidence="1">
    <location>
        <begin position="21"/>
        <end position="345"/>
    </location>
</feature>
<feature type="signal peptide" evidence="1">
    <location>
        <begin position="1"/>
        <end position="20"/>
    </location>
</feature>
<evidence type="ECO:0000313" key="2">
    <source>
        <dbReference type="EMBL" id="MBI4727456.1"/>
    </source>
</evidence>
<name>A0A933IAY5_UNCT6</name>
<protein>
    <submittedName>
        <fullName evidence="2">Membrane dipeptidase</fullName>
    </submittedName>
</protein>
<dbReference type="AlphaFoldDB" id="A0A933IAY5"/>
<dbReference type="PROSITE" id="PS00869">
    <property type="entry name" value="RENAL_DIPEPTIDASE_1"/>
    <property type="match status" value="1"/>
</dbReference>
<dbReference type="PROSITE" id="PS51365">
    <property type="entry name" value="RENAL_DIPEPTIDASE_2"/>
    <property type="match status" value="1"/>
</dbReference>
<dbReference type="PANTHER" id="PTHR10443">
    <property type="entry name" value="MICROSOMAL DIPEPTIDASE"/>
    <property type="match status" value="1"/>
</dbReference>
<gene>
    <name evidence="2" type="ORF">HY768_09625</name>
</gene>
<dbReference type="GO" id="GO:0070573">
    <property type="term" value="F:metallodipeptidase activity"/>
    <property type="evidence" value="ECO:0007669"/>
    <property type="project" value="InterPro"/>
</dbReference>
<dbReference type="SUPFAM" id="SSF51556">
    <property type="entry name" value="Metallo-dependent hydrolases"/>
    <property type="match status" value="1"/>
</dbReference>
<reference evidence="2" key="1">
    <citation type="submission" date="2020-07" db="EMBL/GenBank/DDBJ databases">
        <title>Huge and variable diversity of episymbiotic CPR bacteria and DPANN archaea in groundwater ecosystems.</title>
        <authorList>
            <person name="He C.Y."/>
            <person name="Keren R."/>
            <person name="Whittaker M."/>
            <person name="Farag I.F."/>
            <person name="Doudna J."/>
            <person name="Cate J.H.D."/>
            <person name="Banfield J.F."/>
        </authorList>
    </citation>
    <scope>NUCLEOTIDE SEQUENCE</scope>
    <source>
        <strain evidence="2">NC_groundwater_1520_Pr4_B-0.1um_53_5</strain>
    </source>
</reference>
<accession>A0A933IAY5</accession>
<dbReference type="GO" id="GO:0006508">
    <property type="term" value="P:proteolysis"/>
    <property type="evidence" value="ECO:0007669"/>
    <property type="project" value="InterPro"/>
</dbReference>
<proteinExistence type="predicted"/>
<dbReference type="PANTHER" id="PTHR10443:SF12">
    <property type="entry name" value="DIPEPTIDASE"/>
    <property type="match status" value="1"/>
</dbReference>
<evidence type="ECO:0000256" key="1">
    <source>
        <dbReference type="SAM" id="SignalP"/>
    </source>
</evidence>
<keyword evidence="1" id="KW-0732">Signal</keyword>
<dbReference type="CDD" id="cd01301">
    <property type="entry name" value="rDP_like"/>
    <property type="match status" value="1"/>
</dbReference>
<dbReference type="EMBL" id="JACQXR010000128">
    <property type="protein sequence ID" value="MBI4727456.1"/>
    <property type="molecule type" value="Genomic_DNA"/>
</dbReference>
<organism evidence="2 3">
    <name type="scientific">candidate division TA06 bacterium</name>
    <dbReference type="NCBI Taxonomy" id="2250710"/>
    <lineage>
        <taxon>Bacteria</taxon>
        <taxon>Bacteria division TA06</taxon>
    </lineage>
</organism>
<dbReference type="InterPro" id="IPR032466">
    <property type="entry name" value="Metal_Hydrolase"/>
</dbReference>
<comment type="caution">
    <text evidence="2">The sequence shown here is derived from an EMBL/GenBank/DDBJ whole genome shotgun (WGS) entry which is preliminary data.</text>
</comment>
<sequence length="345" mass="37989">MRFSAFIFLFLIILNTTAKADTMPKTDAAYLAADLHCDAAMKIVKGKTLTDNSSQVTIGKLKKGRVGLQVFACWVPPSYRRQKAIDYTLKMISMTKSQISSHSSQLMLVTDKVSWQKCLKEKKTGVLLGIEGGHALGEETGNLKLFYKEGVRILTLTWNNSNKFATAGFSAGKTKKDLGLTAEGIKLVKLADSLGVMIDLSHSSEKTFWDVLKLAKKPPLASHSCARALNKKFQFRNLSDKQIKALAQAGGLIGVNFCPAFLGEKRKPVDINSVADQFDYMKKLAGVDCLALGSDFDGIEEVPKGLEGPDKIPDLLKVLEKQGFGKDEISKIALDNFIRYMGWRN</sequence>
<dbReference type="Pfam" id="PF01244">
    <property type="entry name" value="Peptidase_M19"/>
    <property type="match status" value="1"/>
</dbReference>